<dbReference type="Proteomes" id="UP001341840">
    <property type="component" value="Unassembled WGS sequence"/>
</dbReference>
<dbReference type="EMBL" id="JASCZI010243436">
    <property type="protein sequence ID" value="MED6213191.1"/>
    <property type="molecule type" value="Genomic_DNA"/>
</dbReference>
<reference evidence="2 3" key="1">
    <citation type="journal article" date="2023" name="Plants (Basel)">
        <title>Bridging the Gap: Combining Genomics and Transcriptomics Approaches to Understand Stylosanthes scabra, an Orphan Legume from the Brazilian Caatinga.</title>
        <authorList>
            <person name="Ferreira-Neto J.R.C."/>
            <person name="da Silva M.D."/>
            <person name="Binneck E."/>
            <person name="de Melo N.F."/>
            <person name="da Silva R.H."/>
            <person name="de Melo A.L.T.M."/>
            <person name="Pandolfi V."/>
            <person name="Bustamante F.O."/>
            <person name="Brasileiro-Vidal A.C."/>
            <person name="Benko-Iseppon A.M."/>
        </authorList>
    </citation>
    <scope>NUCLEOTIDE SEQUENCE [LARGE SCALE GENOMIC DNA]</scope>
    <source>
        <tissue evidence="2">Leaves</tissue>
    </source>
</reference>
<keyword evidence="3" id="KW-1185">Reference proteome</keyword>
<sequence>MRESRASRQQRSRLSTAPMRGLLLNPCTHHSHPTHMREQSRLCVTKALQSHGCAQLSYYKATEPTHM</sequence>
<organism evidence="2 3">
    <name type="scientific">Stylosanthes scabra</name>
    <dbReference type="NCBI Taxonomy" id="79078"/>
    <lineage>
        <taxon>Eukaryota</taxon>
        <taxon>Viridiplantae</taxon>
        <taxon>Streptophyta</taxon>
        <taxon>Embryophyta</taxon>
        <taxon>Tracheophyta</taxon>
        <taxon>Spermatophyta</taxon>
        <taxon>Magnoliopsida</taxon>
        <taxon>eudicotyledons</taxon>
        <taxon>Gunneridae</taxon>
        <taxon>Pentapetalae</taxon>
        <taxon>rosids</taxon>
        <taxon>fabids</taxon>
        <taxon>Fabales</taxon>
        <taxon>Fabaceae</taxon>
        <taxon>Papilionoideae</taxon>
        <taxon>50 kb inversion clade</taxon>
        <taxon>dalbergioids sensu lato</taxon>
        <taxon>Dalbergieae</taxon>
        <taxon>Pterocarpus clade</taxon>
        <taxon>Stylosanthes</taxon>
    </lineage>
</organism>
<name>A0ABU6YUQ0_9FABA</name>
<gene>
    <name evidence="2" type="ORF">PIB30_090871</name>
</gene>
<proteinExistence type="predicted"/>
<feature type="non-terminal residue" evidence="2">
    <location>
        <position position="67"/>
    </location>
</feature>
<evidence type="ECO:0000313" key="3">
    <source>
        <dbReference type="Proteomes" id="UP001341840"/>
    </source>
</evidence>
<feature type="region of interest" description="Disordered" evidence="1">
    <location>
        <begin position="1"/>
        <end position="33"/>
    </location>
</feature>
<accession>A0ABU6YUQ0</accession>
<protein>
    <submittedName>
        <fullName evidence="2">Uncharacterized protein</fullName>
    </submittedName>
</protein>
<comment type="caution">
    <text evidence="2">The sequence shown here is derived from an EMBL/GenBank/DDBJ whole genome shotgun (WGS) entry which is preliminary data.</text>
</comment>
<evidence type="ECO:0000256" key="1">
    <source>
        <dbReference type="SAM" id="MobiDB-lite"/>
    </source>
</evidence>
<evidence type="ECO:0000313" key="2">
    <source>
        <dbReference type="EMBL" id="MED6213191.1"/>
    </source>
</evidence>